<dbReference type="Pfam" id="PF00636">
    <property type="entry name" value="Ribonuclease_3"/>
    <property type="match status" value="1"/>
</dbReference>
<keyword evidence="3 8" id="KW-0507">mRNA processing</keyword>
<comment type="cofactor">
    <cofactor evidence="8">
        <name>Mg(2+)</name>
        <dbReference type="ChEBI" id="CHEBI:18420"/>
    </cofactor>
</comment>
<dbReference type="GO" id="GO:0004525">
    <property type="term" value="F:ribonuclease III activity"/>
    <property type="evidence" value="ECO:0007669"/>
    <property type="project" value="UniProtKB-UniRule"/>
</dbReference>
<evidence type="ECO:0000259" key="10">
    <source>
        <dbReference type="PROSITE" id="PS50142"/>
    </source>
</evidence>
<name>A0A1G6ZRF4_9FLAO</name>
<keyword evidence="12" id="KW-1185">Reference proteome</keyword>
<keyword evidence="8" id="KW-0479">Metal-binding</keyword>
<dbReference type="RefSeq" id="WP_092735932.1">
    <property type="nucleotide sequence ID" value="NZ_FNAS01000002.1"/>
</dbReference>
<dbReference type="Gene3D" id="1.10.1520.10">
    <property type="entry name" value="Ribonuclease III domain"/>
    <property type="match status" value="1"/>
</dbReference>
<feature type="active site" evidence="8">
    <location>
        <position position="68"/>
    </location>
</feature>
<dbReference type="HAMAP" id="MF_00104">
    <property type="entry name" value="RNase_III"/>
    <property type="match status" value="1"/>
</dbReference>
<dbReference type="AlphaFoldDB" id="A0A1G6ZRF4"/>
<dbReference type="PANTHER" id="PTHR11207">
    <property type="entry name" value="RIBONUCLEASE III"/>
    <property type="match status" value="1"/>
</dbReference>
<dbReference type="Gene3D" id="3.30.160.20">
    <property type="match status" value="1"/>
</dbReference>
<organism evidence="11 12">
    <name type="scientific">Riemerella columbipharyngis</name>
    <dbReference type="NCBI Taxonomy" id="1071918"/>
    <lineage>
        <taxon>Bacteria</taxon>
        <taxon>Pseudomonadati</taxon>
        <taxon>Bacteroidota</taxon>
        <taxon>Flavobacteriia</taxon>
        <taxon>Flavobacteriales</taxon>
        <taxon>Weeksellaceae</taxon>
        <taxon>Riemerella</taxon>
    </lineage>
</organism>
<dbReference type="EC" id="3.1.26.3" evidence="8"/>
<comment type="subcellular location">
    <subcellularLocation>
        <location evidence="8">Cytoplasm</location>
    </subcellularLocation>
</comment>
<dbReference type="CDD" id="cd10845">
    <property type="entry name" value="DSRM_RNAse_III_family"/>
    <property type="match status" value="1"/>
</dbReference>
<evidence type="ECO:0000256" key="8">
    <source>
        <dbReference type="HAMAP-Rule" id="MF_00104"/>
    </source>
</evidence>
<sequence>MDIVRKITKLLSKAHKKQYLLEEDRFLFEKIRTIIGFSPKELSWYKEAFSLKTSFGRNNYDRLEFLGDSVLGSIISCYLFEHYPNGNEGFLTQMKSKIVNRKNLNQIGERLELRCLISEEKGFKHSKDLSGNLLESFIGAVYMDFGYEICKGIVLSRIIPEAEMDRLKNKIISYKSLILEWCQKNKWTLNYETKEEILPSKQVVFRSVIFINGNQRAAATETSKKKAEEKVAQRAFYALNKKVKIV</sequence>
<evidence type="ECO:0000256" key="3">
    <source>
        <dbReference type="ARBA" id="ARBA00022664"/>
    </source>
</evidence>
<keyword evidence="8" id="KW-0963">Cytoplasm</keyword>
<dbReference type="PROSITE" id="PS00517">
    <property type="entry name" value="RNASE_3_1"/>
    <property type="match status" value="1"/>
</dbReference>
<dbReference type="CDD" id="cd00593">
    <property type="entry name" value="RIBOc"/>
    <property type="match status" value="1"/>
</dbReference>
<dbReference type="GO" id="GO:0046872">
    <property type="term" value="F:metal ion binding"/>
    <property type="evidence" value="ECO:0007669"/>
    <property type="project" value="UniProtKB-KW"/>
</dbReference>
<evidence type="ECO:0000256" key="5">
    <source>
        <dbReference type="ARBA" id="ARBA00022759"/>
    </source>
</evidence>
<feature type="binding site" evidence="8">
    <location>
        <position position="64"/>
    </location>
    <ligand>
        <name>Mg(2+)</name>
        <dbReference type="ChEBI" id="CHEBI:18420"/>
    </ligand>
</feature>
<dbReference type="STRING" id="1071918.SAMN05421544_102186"/>
<comment type="catalytic activity">
    <reaction evidence="1 8">
        <text>Endonucleolytic cleavage to 5'-phosphomonoester.</text>
        <dbReference type="EC" id="3.1.26.3"/>
    </reaction>
</comment>
<protein>
    <recommendedName>
        <fullName evidence="8">Ribonuclease 3</fullName>
        <ecNumber evidence="8">3.1.26.3</ecNumber>
    </recommendedName>
    <alternativeName>
        <fullName evidence="8">Ribonuclease III</fullName>
        <shortName evidence="8">RNase III</shortName>
    </alternativeName>
</protein>
<dbReference type="SMART" id="SM00535">
    <property type="entry name" value="RIBOc"/>
    <property type="match status" value="1"/>
</dbReference>
<comment type="similarity">
    <text evidence="2">Belongs to the ribonuclease III family.</text>
</comment>
<evidence type="ECO:0000259" key="9">
    <source>
        <dbReference type="PROSITE" id="PS50137"/>
    </source>
</evidence>
<evidence type="ECO:0000313" key="12">
    <source>
        <dbReference type="Proteomes" id="UP000198517"/>
    </source>
</evidence>
<keyword evidence="5 8" id="KW-0255">Endonuclease</keyword>
<dbReference type="SUPFAM" id="SSF54768">
    <property type="entry name" value="dsRNA-binding domain-like"/>
    <property type="match status" value="1"/>
</dbReference>
<comment type="function">
    <text evidence="8">Digests double-stranded RNA. Involved in the processing of primary rRNA transcript to yield the immediate precursors to the large and small rRNAs (23S and 16S). Processes some mRNAs, and tRNAs when they are encoded in the rRNA operon. Processes pre-crRNA and tracrRNA of type II CRISPR loci if present in the organism.</text>
</comment>
<proteinExistence type="inferred from homology"/>
<dbReference type="PROSITE" id="PS50142">
    <property type="entry name" value="RNASE_3_2"/>
    <property type="match status" value="1"/>
</dbReference>
<dbReference type="PANTHER" id="PTHR11207:SF0">
    <property type="entry name" value="RIBONUCLEASE 3"/>
    <property type="match status" value="1"/>
</dbReference>
<accession>A0A1G6ZRF4</accession>
<keyword evidence="8" id="KW-0460">Magnesium</keyword>
<dbReference type="OrthoDB" id="9805026at2"/>
<feature type="domain" description="RNase III" evidence="10">
    <location>
        <begin position="28"/>
        <end position="146"/>
    </location>
</feature>
<dbReference type="GO" id="GO:0006397">
    <property type="term" value="P:mRNA processing"/>
    <property type="evidence" value="ECO:0007669"/>
    <property type="project" value="UniProtKB-UniRule"/>
</dbReference>
<dbReference type="SUPFAM" id="SSF69065">
    <property type="entry name" value="RNase III domain-like"/>
    <property type="match status" value="1"/>
</dbReference>
<feature type="binding site" evidence="8">
    <location>
        <position position="135"/>
    </location>
    <ligand>
        <name>Mg(2+)</name>
        <dbReference type="ChEBI" id="CHEBI:18420"/>
    </ligand>
</feature>
<dbReference type="GO" id="GO:0019843">
    <property type="term" value="F:rRNA binding"/>
    <property type="evidence" value="ECO:0007669"/>
    <property type="project" value="UniProtKB-KW"/>
</dbReference>
<dbReference type="GO" id="GO:0006364">
    <property type="term" value="P:rRNA processing"/>
    <property type="evidence" value="ECO:0007669"/>
    <property type="project" value="UniProtKB-UniRule"/>
</dbReference>
<dbReference type="InterPro" id="IPR036389">
    <property type="entry name" value="RNase_III_sf"/>
</dbReference>
<dbReference type="InterPro" id="IPR014720">
    <property type="entry name" value="dsRBD_dom"/>
</dbReference>
<dbReference type="Proteomes" id="UP000198517">
    <property type="component" value="Unassembled WGS sequence"/>
</dbReference>
<dbReference type="InterPro" id="IPR000999">
    <property type="entry name" value="RNase_III_dom"/>
</dbReference>
<keyword evidence="8" id="KW-0819">tRNA processing</keyword>
<keyword evidence="8" id="KW-0699">rRNA-binding</keyword>
<keyword evidence="7 8" id="KW-0694">RNA-binding</keyword>
<evidence type="ECO:0000313" key="11">
    <source>
        <dbReference type="EMBL" id="SDE05364.1"/>
    </source>
</evidence>
<dbReference type="GO" id="GO:0008033">
    <property type="term" value="P:tRNA processing"/>
    <property type="evidence" value="ECO:0007669"/>
    <property type="project" value="UniProtKB-KW"/>
</dbReference>
<evidence type="ECO:0000256" key="2">
    <source>
        <dbReference type="ARBA" id="ARBA00010183"/>
    </source>
</evidence>
<dbReference type="Pfam" id="PF00035">
    <property type="entry name" value="dsrm"/>
    <property type="match status" value="1"/>
</dbReference>
<evidence type="ECO:0000256" key="7">
    <source>
        <dbReference type="ARBA" id="ARBA00022884"/>
    </source>
</evidence>
<comment type="subunit">
    <text evidence="8">Homodimer.</text>
</comment>
<keyword evidence="4 8" id="KW-0540">Nuclease</keyword>
<dbReference type="EMBL" id="FNAS01000002">
    <property type="protein sequence ID" value="SDE05364.1"/>
    <property type="molecule type" value="Genomic_DNA"/>
</dbReference>
<dbReference type="GO" id="GO:0010468">
    <property type="term" value="P:regulation of gene expression"/>
    <property type="evidence" value="ECO:0007669"/>
    <property type="project" value="TreeGrafter"/>
</dbReference>
<feature type="binding site" evidence="8">
    <location>
        <position position="132"/>
    </location>
    <ligand>
        <name>Mg(2+)</name>
        <dbReference type="ChEBI" id="CHEBI:18420"/>
    </ligand>
</feature>
<dbReference type="InterPro" id="IPR011907">
    <property type="entry name" value="RNase_III"/>
</dbReference>
<evidence type="ECO:0000256" key="4">
    <source>
        <dbReference type="ARBA" id="ARBA00022722"/>
    </source>
</evidence>
<dbReference type="PROSITE" id="PS50137">
    <property type="entry name" value="DS_RBD"/>
    <property type="match status" value="1"/>
</dbReference>
<dbReference type="GO" id="GO:0003725">
    <property type="term" value="F:double-stranded RNA binding"/>
    <property type="evidence" value="ECO:0007669"/>
    <property type="project" value="TreeGrafter"/>
</dbReference>
<gene>
    <name evidence="8" type="primary">rnc</name>
    <name evidence="11" type="ORF">SAMN05421544_102186</name>
</gene>
<keyword evidence="6 8" id="KW-0378">Hydrolase</keyword>
<evidence type="ECO:0000256" key="6">
    <source>
        <dbReference type="ARBA" id="ARBA00022801"/>
    </source>
</evidence>
<evidence type="ECO:0000256" key="1">
    <source>
        <dbReference type="ARBA" id="ARBA00000109"/>
    </source>
</evidence>
<dbReference type="GO" id="GO:0005737">
    <property type="term" value="C:cytoplasm"/>
    <property type="evidence" value="ECO:0007669"/>
    <property type="project" value="UniProtKB-SubCell"/>
</dbReference>
<feature type="active site" evidence="8">
    <location>
        <position position="135"/>
    </location>
</feature>
<reference evidence="11 12" key="1">
    <citation type="submission" date="2016-10" db="EMBL/GenBank/DDBJ databases">
        <authorList>
            <person name="de Groot N.N."/>
        </authorList>
    </citation>
    <scope>NUCLEOTIDE SEQUENCE [LARGE SCALE GENOMIC DNA]</scope>
    <source>
        <strain evidence="11 12">DSM 24015</strain>
    </source>
</reference>
<dbReference type="SMART" id="SM00358">
    <property type="entry name" value="DSRM"/>
    <property type="match status" value="1"/>
</dbReference>
<feature type="domain" description="DRBM" evidence="9">
    <location>
        <begin position="173"/>
        <end position="241"/>
    </location>
</feature>
<keyword evidence="8" id="KW-0698">rRNA processing</keyword>